<feature type="signal peptide" evidence="1">
    <location>
        <begin position="1"/>
        <end position="20"/>
    </location>
</feature>
<organism evidence="2 3">
    <name type="scientific">Sessilibacter corallicola</name>
    <dbReference type="NCBI Taxonomy" id="2904075"/>
    <lineage>
        <taxon>Bacteria</taxon>
        <taxon>Pseudomonadati</taxon>
        <taxon>Pseudomonadota</taxon>
        <taxon>Gammaproteobacteria</taxon>
        <taxon>Cellvibrionales</taxon>
        <taxon>Cellvibrionaceae</taxon>
        <taxon>Sessilibacter</taxon>
    </lineage>
</organism>
<proteinExistence type="predicted"/>
<feature type="chain" id="PRO_5046493706" description="Lipoprotein" evidence="1">
    <location>
        <begin position="21"/>
        <end position="162"/>
    </location>
</feature>
<sequence>MKFIALMVFLLILTSCMATSQKLVVDPCENSLNSADTERNGQQAKEMIIACLKYDSQDSDELAEYLKVGLFQGDLVAARLSEYEGLALEFAKDWVKCHSDVFFSSKQDLIDVLEMGPEKYYESRLDRSMQAHCTCEEYLSTLKPAYKKFYDNPEYRVCINNK</sequence>
<evidence type="ECO:0008006" key="4">
    <source>
        <dbReference type="Google" id="ProtNLM"/>
    </source>
</evidence>
<reference evidence="2 3" key="1">
    <citation type="submission" date="2024-04" db="EMBL/GenBank/DDBJ databases">
        <title>Draft genome sequence of Sessilibacter corallicola NBRC 116591.</title>
        <authorList>
            <person name="Miyakawa T."/>
            <person name="Kusuya Y."/>
            <person name="Miura T."/>
        </authorList>
    </citation>
    <scope>NUCLEOTIDE SEQUENCE [LARGE SCALE GENOMIC DNA]</scope>
    <source>
        <strain evidence="2 3">KU-00831-HH</strain>
    </source>
</reference>
<evidence type="ECO:0000313" key="3">
    <source>
        <dbReference type="Proteomes" id="UP001465153"/>
    </source>
</evidence>
<evidence type="ECO:0000313" key="2">
    <source>
        <dbReference type="EMBL" id="GAA6170311.1"/>
    </source>
</evidence>
<dbReference type="PROSITE" id="PS51257">
    <property type="entry name" value="PROKAR_LIPOPROTEIN"/>
    <property type="match status" value="1"/>
</dbReference>
<comment type="caution">
    <text evidence="2">The sequence shown here is derived from an EMBL/GenBank/DDBJ whole genome shotgun (WGS) entry which is preliminary data.</text>
</comment>
<accession>A0ABQ0AF92</accession>
<evidence type="ECO:0000256" key="1">
    <source>
        <dbReference type="SAM" id="SignalP"/>
    </source>
</evidence>
<protein>
    <recommendedName>
        <fullName evidence="4">Lipoprotein</fullName>
    </recommendedName>
</protein>
<gene>
    <name evidence="2" type="ORF">NBRC116591_41260</name>
</gene>
<dbReference type="RefSeq" id="WP_353304616.1">
    <property type="nucleotide sequence ID" value="NZ_BAABWN010000027.1"/>
</dbReference>
<dbReference type="EMBL" id="BAABWN010000027">
    <property type="protein sequence ID" value="GAA6170311.1"/>
    <property type="molecule type" value="Genomic_DNA"/>
</dbReference>
<keyword evidence="1" id="KW-0732">Signal</keyword>
<dbReference type="Proteomes" id="UP001465153">
    <property type="component" value="Unassembled WGS sequence"/>
</dbReference>
<keyword evidence="3" id="KW-1185">Reference proteome</keyword>
<name>A0ABQ0AF92_9GAMM</name>